<dbReference type="InterPro" id="IPR027417">
    <property type="entry name" value="P-loop_NTPase"/>
</dbReference>
<dbReference type="PROSITE" id="PS51722">
    <property type="entry name" value="G_TR_2"/>
    <property type="match status" value="1"/>
</dbReference>
<evidence type="ECO:0000313" key="11">
    <source>
        <dbReference type="EMBL" id="PIQ88889.1"/>
    </source>
</evidence>
<dbReference type="SUPFAM" id="SSF52156">
    <property type="entry name" value="Initiation factor IF2/eIF5b, domain 3"/>
    <property type="match status" value="1"/>
</dbReference>
<name>A0A2H0LWT7_9BACT</name>
<dbReference type="SUPFAM" id="SSF52540">
    <property type="entry name" value="P-loop containing nucleoside triphosphate hydrolases"/>
    <property type="match status" value="1"/>
</dbReference>
<organism evidence="11 12">
    <name type="scientific">Candidatus Ghiorseimicrobium undicola</name>
    <dbReference type="NCBI Taxonomy" id="1974746"/>
    <lineage>
        <taxon>Bacteria</taxon>
        <taxon>Pseudomonadati</taxon>
        <taxon>Candidatus Omnitrophota</taxon>
        <taxon>Candidatus Ghiorseimicrobium</taxon>
    </lineage>
</organism>
<proteinExistence type="inferred from homology"/>
<dbReference type="GO" id="GO:0003924">
    <property type="term" value="F:GTPase activity"/>
    <property type="evidence" value="ECO:0007669"/>
    <property type="project" value="UniProtKB-UniRule"/>
</dbReference>
<sequence length="733" mass="79888">MPKTKKAKLPTDKKKTPALGKEKKTGLKTSGVKKPAKAKAAAPKKVKTKELKPPKKFHAHAPAETAAKQARPAKKPPVKKKEKSAVVNPFIEEGAISKTKEKKAHIEIEKTHEARPLEEAMIGAPAIEEKKAEIVQEVEKEVKPKAREGKELEVDLPITVKDLSVRLNQKPSIIIKTLMDFGVFANINQPLDDELADQVAAKFGFILKKALTKEELVIKSHAEEQDVSKLSFRAPVITFMGHVDHGKTSLLDMIRKTKVAEREFGGITQHIGAYVVNLPKGKITFLDTPGHEAFTAMRARGAHITDIVVLVVAADDGIMPQTKEAIDHARAAGVPIVVAINKIDKPQANIDKVKKQLSELDLIPEDWGGKTIAVGVSAKTGEGIDELLEMILLEAELLELKANFNKPASGIVIEAKLSKGRGAVATVLIQDGVLNVGDSFICGQRYGKIKAMFDNLGHQIDKAGPSMPVEITGLSGVPLAGEQFYVVADDKEARQIAQTRQEKARMALLQPKAKRLSLEDISLQIKEGKIKELSIILKADVQGSLGALDDALSKIGSQEVQINFIHKGVGNINTSDAVLASASNAIIIGFHVDVDEAAKDIARTDDVDIRTYTVIYEAINEVRTALEGLLEPKLKKIYVGTVVVRQVFNLTRSGLIAGCFVQKGKIMRNSMVSVVRGEEVVYEGKVSSLKRFKDDVREVDVNTECGVAVEGFTDYQVGDRIEVYSVEKIARKL</sequence>
<dbReference type="Pfam" id="PF11987">
    <property type="entry name" value="IF-2"/>
    <property type="match status" value="1"/>
</dbReference>
<feature type="binding site" evidence="7">
    <location>
        <begin position="341"/>
        <end position="344"/>
    </location>
    <ligand>
        <name>GTP</name>
        <dbReference type="ChEBI" id="CHEBI:37565"/>
    </ligand>
</feature>
<feature type="region of interest" description="Disordered" evidence="9">
    <location>
        <begin position="1"/>
        <end position="84"/>
    </location>
</feature>
<dbReference type="InterPro" id="IPR053905">
    <property type="entry name" value="EF-G-like_DII"/>
</dbReference>
<feature type="compositionally biased region" description="Basic and acidic residues" evidence="9">
    <location>
        <begin position="9"/>
        <end position="25"/>
    </location>
</feature>
<dbReference type="Gene3D" id="3.40.50.10050">
    <property type="entry name" value="Translation initiation factor IF- 2, domain 3"/>
    <property type="match status" value="1"/>
</dbReference>
<dbReference type="PROSITE" id="PS01176">
    <property type="entry name" value="IF2"/>
    <property type="match status" value="1"/>
</dbReference>
<dbReference type="InterPro" id="IPR000178">
    <property type="entry name" value="TF_IF2_bacterial-like"/>
</dbReference>
<dbReference type="Pfam" id="PF00009">
    <property type="entry name" value="GTP_EFTU"/>
    <property type="match status" value="1"/>
</dbReference>
<feature type="domain" description="Tr-type G" evidence="10">
    <location>
        <begin position="232"/>
        <end position="401"/>
    </location>
</feature>
<dbReference type="GO" id="GO:0003743">
    <property type="term" value="F:translation initiation factor activity"/>
    <property type="evidence" value="ECO:0007669"/>
    <property type="project" value="UniProtKB-UniRule"/>
</dbReference>
<evidence type="ECO:0000256" key="2">
    <source>
        <dbReference type="ARBA" id="ARBA00020675"/>
    </source>
</evidence>
<dbReference type="EMBL" id="PCWA01000084">
    <property type="protein sequence ID" value="PIQ88889.1"/>
    <property type="molecule type" value="Genomic_DNA"/>
</dbReference>
<dbReference type="NCBIfam" id="TIGR00231">
    <property type="entry name" value="small_GTP"/>
    <property type="match status" value="1"/>
</dbReference>
<dbReference type="InterPro" id="IPR036925">
    <property type="entry name" value="TIF_IF2_dom3_sf"/>
</dbReference>
<dbReference type="PANTHER" id="PTHR43381">
    <property type="entry name" value="TRANSLATION INITIATION FACTOR IF-2-RELATED"/>
    <property type="match status" value="1"/>
</dbReference>
<dbReference type="Proteomes" id="UP000229641">
    <property type="component" value="Unassembled WGS sequence"/>
</dbReference>
<dbReference type="AlphaFoldDB" id="A0A2H0LWT7"/>
<feature type="region of interest" description="G-domain" evidence="7">
    <location>
        <begin position="235"/>
        <end position="383"/>
    </location>
</feature>
<dbReference type="FunFam" id="2.40.30.10:FF:000007">
    <property type="entry name" value="Translation initiation factor IF-2"/>
    <property type="match status" value="1"/>
</dbReference>
<evidence type="ECO:0000259" key="10">
    <source>
        <dbReference type="PROSITE" id="PS51722"/>
    </source>
</evidence>
<keyword evidence="5 7" id="KW-0648">Protein biosynthesis</keyword>
<evidence type="ECO:0000256" key="4">
    <source>
        <dbReference type="ARBA" id="ARBA00022741"/>
    </source>
</evidence>
<dbReference type="InterPro" id="IPR044145">
    <property type="entry name" value="IF2_II"/>
</dbReference>
<dbReference type="FunFam" id="2.40.30.10:FF:000008">
    <property type="entry name" value="Translation initiation factor IF-2"/>
    <property type="match status" value="1"/>
</dbReference>
<dbReference type="InterPro" id="IPR006847">
    <property type="entry name" value="IF2_N"/>
</dbReference>
<dbReference type="Pfam" id="PF04760">
    <property type="entry name" value="IF2_N"/>
    <property type="match status" value="1"/>
</dbReference>
<evidence type="ECO:0000256" key="3">
    <source>
        <dbReference type="ARBA" id="ARBA00022540"/>
    </source>
</evidence>
<feature type="compositionally biased region" description="Basic residues" evidence="9">
    <location>
        <begin position="34"/>
        <end position="47"/>
    </location>
</feature>
<dbReference type="HAMAP" id="MF_00100_B">
    <property type="entry name" value="IF_2_B"/>
    <property type="match status" value="1"/>
</dbReference>
<dbReference type="CDD" id="cd03702">
    <property type="entry name" value="IF2_mtIF2_II"/>
    <property type="match status" value="1"/>
</dbReference>
<dbReference type="Pfam" id="PF22042">
    <property type="entry name" value="EF-G_D2"/>
    <property type="match status" value="1"/>
</dbReference>
<dbReference type="PANTHER" id="PTHR43381:SF5">
    <property type="entry name" value="TR-TYPE G DOMAIN-CONTAINING PROTEIN"/>
    <property type="match status" value="1"/>
</dbReference>
<dbReference type="FunFam" id="3.40.50.300:FF:000019">
    <property type="entry name" value="Translation initiation factor IF-2"/>
    <property type="match status" value="1"/>
</dbReference>
<comment type="subcellular location">
    <subcellularLocation>
        <location evidence="7">Cytoplasm</location>
    </subcellularLocation>
</comment>
<dbReference type="CDD" id="cd01887">
    <property type="entry name" value="IF2_eIF5B"/>
    <property type="match status" value="1"/>
</dbReference>
<dbReference type="Gene3D" id="2.40.30.10">
    <property type="entry name" value="Translation factors"/>
    <property type="match status" value="2"/>
</dbReference>
<gene>
    <name evidence="7" type="primary">infB</name>
    <name evidence="11" type="ORF">COV72_06325</name>
</gene>
<comment type="caution">
    <text evidence="11">The sequence shown here is derived from an EMBL/GenBank/DDBJ whole genome shotgun (WGS) entry which is preliminary data.</text>
</comment>
<evidence type="ECO:0000256" key="9">
    <source>
        <dbReference type="SAM" id="MobiDB-lite"/>
    </source>
</evidence>
<keyword evidence="7" id="KW-0963">Cytoplasm</keyword>
<protein>
    <recommendedName>
        <fullName evidence="2 7">Translation initiation factor IF-2</fullName>
    </recommendedName>
</protein>
<comment type="function">
    <text evidence="7 8">One of the essential components for the initiation of protein synthesis. Protects formylmethionyl-tRNA from spontaneous hydrolysis and promotes its binding to the 30S ribosomal subunits. Also involved in the hydrolysis of GTP during the formation of the 70S ribosomal complex.</text>
</comment>
<dbReference type="Gene3D" id="3.40.50.300">
    <property type="entry name" value="P-loop containing nucleotide triphosphate hydrolases"/>
    <property type="match status" value="1"/>
</dbReference>
<evidence type="ECO:0000256" key="7">
    <source>
        <dbReference type="HAMAP-Rule" id="MF_00100"/>
    </source>
</evidence>
<evidence type="ECO:0000256" key="8">
    <source>
        <dbReference type="RuleBase" id="RU000644"/>
    </source>
</evidence>
<evidence type="ECO:0000256" key="5">
    <source>
        <dbReference type="ARBA" id="ARBA00022917"/>
    </source>
</evidence>
<dbReference type="InterPro" id="IPR023115">
    <property type="entry name" value="TIF_IF2_dom3"/>
</dbReference>
<feature type="binding site" evidence="7">
    <location>
        <begin position="241"/>
        <end position="248"/>
    </location>
    <ligand>
        <name>GTP</name>
        <dbReference type="ChEBI" id="CHEBI:37565"/>
    </ligand>
</feature>
<keyword evidence="3 7" id="KW-0396">Initiation factor</keyword>
<dbReference type="InterPro" id="IPR015760">
    <property type="entry name" value="TIF_IF2"/>
</dbReference>
<feature type="compositionally biased region" description="Basic residues" evidence="9">
    <location>
        <begin position="71"/>
        <end position="82"/>
    </location>
</feature>
<keyword evidence="6 7" id="KW-0342">GTP-binding</keyword>
<dbReference type="NCBIfam" id="TIGR00487">
    <property type="entry name" value="IF-2"/>
    <property type="match status" value="1"/>
</dbReference>
<keyword evidence="4 7" id="KW-0547">Nucleotide-binding</keyword>
<dbReference type="InterPro" id="IPR009000">
    <property type="entry name" value="Transl_B-barrel_sf"/>
</dbReference>
<evidence type="ECO:0000256" key="1">
    <source>
        <dbReference type="ARBA" id="ARBA00007733"/>
    </source>
</evidence>
<feature type="binding site" evidence="7">
    <location>
        <begin position="287"/>
        <end position="291"/>
    </location>
    <ligand>
        <name>GTP</name>
        <dbReference type="ChEBI" id="CHEBI:37565"/>
    </ligand>
</feature>
<reference evidence="11 12" key="1">
    <citation type="submission" date="2017-09" db="EMBL/GenBank/DDBJ databases">
        <title>Depth-based differentiation of microbial function through sediment-hosted aquifers and enrichment of novel symbionts in the deep terrestrial subsurface.</title>
        <authorList>
            <person name="Probst A.J."/>
            <person name="Ladd B."/>
            <person name="Jarett J.K."/>
            <person name="Geller-Mcgrath D.E."/>
            <person name="Sieber C.M."/>
            <person name="Emerson J.B."/>
            <person name="Anantharaman K."/>
            <person name="Thomas B.C."/>
            <person name="Malmstrom R."/>
            <person name="Stieglmeier M."/>
            <person name="Klingl A."/>
            <person name="Woyke T."/>
            <person name="Ryan C.M."/>
            <person name="Banfield J.F."/>
        </authorList>
    </citation>
    <scope>NUCLEOTIDE SEQUENCE [LARGE SCALE GENOMIC DNA]</scope>
    <source>
        <strain evidence="11">CG11_big_fil_rev_8_21_14_0_20_42_13</strain>
    </source>
</reference>
<comment type="similarity">
    <text evidence="1 7 8">Belongs to the TRAFAC class translation factor GTPase superfamily. Classic translation factor GTPase family. IF-2 subfamily.</text>
</comment>
<dbReference type="FunFam" id="3.40.50.10050:FF:000001">
    <property type="entry name" value="Translation initiation factor IF-2"/>
    <property type="match status" value="1"/>
</dbReference>
<dbReference type="CDD" id="cd03692">
    <property type="entry name" value="mtIF2_IVc"/>
    <property type="match status" value="1"/>
</dbReference>
<evidence type="ECO:0000313" key="12">
    <source>
        <dbReference type="Proteomes" id="UP000229641"/>
    </source>
</evidence>
<dbReference type="InterPro" id="IPR000795">
    <property type="entry name" value="T_Tr_GTP-bd_dom"/>
</dbReference>
<dbReference type="SUPFAM" id="SSF50447">
    <property type="entry name" value="Translation proteins"/>
    <property type="match status" value="2"/>
</dbReference>
<evidence type="ECO:0000256" key="6">
    <source>
        <dbReference type="ARBA" id="ARBA00023134"/>
    </source>
</evidence>
<dbReference type="GO" id="GO:0005525">
    <property type="term" value="F:GTP binding"/>
    <property type="evidence" value="ECO:0007669"/>
    <property type="project" value="UniProtKB-KW"/>
</dbReference>
<accession>A0A2H0LWT7</accession>
<dbReference type="GO" id="GO:0005829">
    <property type="term" value="C:cytosol"/>
    <property type="evidence" value="ECO:0007669"/>
    <property type="project" value="TreeGrafter"/>
</dbReference>
<dbReference type="InterPro" id="IPR005225">
    <property type="entry name" value="Small_GTP-bd"/>
</dbReference>